<evidence type="ECO:0000256" key="1">
    <source>
        <dbReference type="ARBA" id="ARBA00004141"/>
    </source>
</evidence>
<dbReference type="InterPro" id="IPR005828">
    <property type="entry name" value="MFS_sugar_transport-like"/>
</dbReference>
<dbReference type="InterPro" id="IPR020846">
    <property type="entry name" value="MFS_dom"/>
</dbReference>
<dbReference type="Pfam" id="PF00083">
    <property type="entry name" value="Sugar_tr"/>
    <property type="match status" value="1"/>
</dbReference>
<evidence type="ECO:0000313" key="9">
    <source>
        <dbReference type="EMBL" id="ORY91580.1"/>
    </source>
</evidence>
<dbReference type="PROSITE" id="PS50850">
    <property type="entry name" value="MFS"/>
    <property type="match status" value="1"/>
</dbReference>
<dbReference type="InterPro" id="IPR050360">
    <property type="entry name" value="MFS_Sugar_Transporters"/>
</dbReference>
<evidence type="ECO:0000256" key="6">
    <source>
        <dbReference type="ARBA" id="ARBA00023136"/>
    </source>
</evidence>
<comment type="caution">
    <text evidence="9">The sequence shown here is derived from an EMBL/GenBank/DDBJ whole genome shotgun (WGS) entry which is preliminary data.</text>
</comment>
<dbReference type="InterPro" id="IPR036259">
    <property type="entry name" value="MFS_trans_sf"/>
</dbReference>
<dbReference type="GO" id="GO:0005351">
    <property type="term" value="F:carbohydrate:proton symporter activity"/>
    <property type="evidence" value="ECO:0007669"/>
    <property type="project" value="TreeGrafter"/>
</dbReference>
<feature type="domain" description="Major facilitator superfamily (MFS) profile" evidence="8">
    <location>
        <begin position="34"/>
        <end position="455"/>
    </location>
</feature>
<feature type="transmembrane region" description="Helical" evidence="7">
    <location>
        <begin position="285"/>
        <end position="307"/>
    </location>
</feature>
<keyword evidence="5 7" id="KW-1133">Transmembrane helix</keyword>
<dbReference type="InterPro" id="IPR005829">
    <property type="entry name" value="Sugar_transporter_CS"/>
</dbReference>
<dbReference type="FunFam" id="1.20.1250.20:FF:000134">
    <property type="entry name" value="MFS sugar transporter protein"/>
    <property type="match status" value="1"/>
</dbReference>
<organism evidence="9 10">
    <name type="scientific">Leucosporidium creatinivorum</name>
    <dbReference type="NCBI Taxonomy" id="106004"/>
    <lineage>
        <taxon>Eukaryota</taxon>
        <taxon>Fungi</taxon>
        <taxon>Dikarya</taxon>
        <taxon>Basidiomycota</taxon>
        <taxon>Pucciniomycotina</taxon>
        <taxon>Microbotryomycetes</taxon>
        <taxon>Leucosporidiales</taxon>
        <taxon>Leucosporidium</taxon>
    </lineage>
</organism>
<name>A0A1Y2G455_9BASI</name>
<dbReference type="SUPFAM" id="SSF103473">
    <property type="entry name" value="MFS general substrate transporter"/>
    <property type="match status" value="1"/>
</dbReference>
<evidence type="ECO:0000256" key="5">
    <source>
        <dbReference type="ARBA" id="ARBA00022989"/>
    </source>
</evidence>
<keyword evidence="3" id="KW-0813">Transport</keyword>
<feature type="transmembrane region" description="Helical" evidence="7">
    <location>
        <begin position="432"/>
        <end position="451"/>
    </location>
</feature>
<proteinExistence type="inferred from homology"/>
<protein>
    <submittedName>
        <fullName evidence="9">General substrate transporter</fullName>
    </submittedName>
</protein>
<feature type="transmembrane region" description="Helical" evidence="7">
    <location>
        <begin position="193"/>
        <end position="215"/>
    </location>
</feature>
<dbReference type="PANTHER" id="PTHR48022:SF52">
    <property type="entry name" value="SUGAR TRANSPORTER, PUTATIVE-RELATED"/>
    <property type="match status" value="1"/>
</dbReference>
<evidence type="ECO:0000313" key="10">
    <source>
        <dbReference type="Proteomes" id="UP000193467"/>
    </source>
</evidence>
<dbReference type="PROSITE" id="PS00217">
    <property type="entry name" value="SUGAR_TRANSPORT_2"/>
    <property type="match status" value="1"/>
</dbReference>
<keyword evidence="4 7" id="KW-0812">Transmembrane</keyword>
<comment type="similarity">
    <text evidence="2">Belongs to the major facilitator superfamily. Sugar transporter (TC 2.A.1.1) family.</text>
</comment>
<keyword evidence="6 7" id="KW-0472">Membrane</keyword>
<feature type="transmembrane region" description="Helical" evidence="7">
    <location>
        <begin position="72"/>
        <end position="95"/>
    </location>
</feature>
<feature type="transmembrane region" description="Helical" evidence="7">
    <location>
        <begin position="162"/>
        <end position="187"/>
    </location>
</feature>
<comment type="subcellular location">
    <subcellularLocation>
        <location evidence="1">Membrane</location>
        <topology evidence="1">Multi-pass membrane protein</topology>
    </subcellularLocation>
</comment>
<evidence type="ECO:0000256" key="4">
    <source>
        <dbReference type="ARBA" id="ARBA00022692"/>
    </source>
</evidence>
<dbReference type="AlphaFoldDB" id="A0A1Y2G455"/>
<accession>A0A1Y2G455</accession>
<dbReference type="GO" id="GO:0016020">
    <property type="term" value="C:membrane"/>
    <property type="evidence" value="ECO:0007669"/>
    <property type="project" value="UniProtKB-SubCell"/>
</dbReference>
<dbReference type="Gene3D" id="1.20.1250.20">
    <property type="entry name" value="MFS general substrate transporter like domains"/>
    <property type="match status" value="1"/>
</dbReference>
<feature type="transmembrane region" description="Helical" evidence="7">
    <location>
        <begin position="349"/>
        <end position="369"/>
    </location>
</feature>
<feature type="transmembrane region" description="Helical" evidence="7">
    <location>
        <begin position="102"/>
        <end position="120"/>
    </location>
</feature>
<keyword evidence="10" id="KW-1185">Reference proteome</keyword>
<dbReference type="InParanoid" id="A0A1Y2G455"/>
<evidence type="ECO:0000259" key="8">
    <source>
        <dbReference type="PROSITE" id="PS50850"/>
    </source>
</evidence>
<evidence type="ECO:0000256" key="3">
    <source>
        <dbReference type="ARBA" id="ARBA00022448"/>
    </source>
</evidence>
<dbReference type="Proteomes" id="UP000193467">
    <property type="component" value="Unassembled WGS sequence"/>
</dbReference>
<feature type="transmembrane region" description="Helical" evidence="7">
    <location>
        <begin position="31"/>
        <end position="52"/>
    </location>
</feature>
<dbReference type="PANTHER" id="PTHR48022">
    <property type="entry name" value="PLASTIDIC GLUCOSE TRANSPORTER 4"/>
    <property type="match status" value="1"/>
</dbReference>
<feature type="transmembrane region" description="Helical" evidence="7">
    <location>
        <begin position="319"/>
        <end position="342"/>
    </location>
</feature>
<dbReference type="OrthoDB" id="6133115at2759"/>
<reference evidence="9 10" key="1">
    <citation type="submission" date="2016-07" db="EMBL/GenBank/DDBJ databases">
        <title>Pervasive Adenine N6-methylation of Active Genes in Fungi.</title>
        <authorList>
            <consortium name="DOE Joint Genome Institute"/>
            <person name="Mondo S.J."/>
            <person name="Dannebaum R.O."/>
            <person name="Kuo R.C."/>
            <person name="Labutti K."/>
            <person name="Haridas S."/>
            <person name="Kuo A."/>
            <person name="Salamov A."/>
            <person name="Ahrendt S.R."/>
            <person name="Lipzen A."/>
            <person name="Sullivan W."/>
            <person name="Andreopoulos W.B."/>
            <person name="Clum A."/>
            <person name="Lindquist E."/>
            <person name="Daum C."/>
            <person name="Ramamoorthy G.K."/>
            <person name="Gryganskyi A."/>
            <person name="Culley D."/>
            <person name="Magnuson J.K."/>
            <person name="James T.Y."/>
            <person name="O'Malley M.A."/>
            <person name="Stajich J.E."/>
            <person name="Spatafora J.W."/>
            <person name="Visel A."/>
            <person name="Grigoriev I.V."/>
        </authorList>
    </citation>
    <scope>NUCLEOTIDE SEQUENCE [LARGE SCALE GENOMIC DNA]</scope>
    <source>
        <strain evidence="9 10">62-1032</strain>
    </source>
</reference>
<sequence>MPADTPVKATYADWANNTHSSWWKDPGLRRCTLYCVLLFFGIFSGGYDGSLLNGLQAMPTWNAYFGSPSGSLLGITGASQYLSGIVTTPLVSWACDKFGRKLTIIGGSIFMIIGAAIMAASNGLGMFIGARVIIGLSTGFANIGCVCLLNELAHPRLRGITAALYLTTYYVGAIVSAWSTFGCVYWTSSSWSWRLPVLLQALGPVVMILTCLFIVPESPRYLIARGQTEKAHAILADLHANGKMDDELVLNEVAEITGAIKLEKETGDTSWRRLFSTPGNRRRMLVILTVGTGTQWNGIGIISYYLAPVLRSVGITDSVQIAGLNGGLSDWFMAMLGAVLVNRAGRRRLWLTSTAGLLVAFVILTALSAEFLKTQNKSMGGGVPLSYSYTLEVLPYGIRAKGMSLFAGTQNVALAFNQYVNPVALQKIAWKYYIVYVVVISVYLAIIYFNFIETKGYTAEECALLLDQPKGQRTVVKELAVAAGEDKITAKDLQIEHRETA</sequence>
<feature type="transmembrane region" description="Helical" evidence="7">
    <location>
        <begin position="126"/>
        <end position="150"/>
    </location>
</feature>
<evidence type="ECO:0000256" key="7">
    <source>
        <dbReference type="SAM" id="Phobius"/>
    </source>
</evidence>
<evidence type="ECO:0000256" key="2">
    <source>
        <dbReference type="ARBA" id="ARBA00010992"/>
    </source>
</evidence>
<gene>
    <name evidence="9" type="ORF">BCR35DRAFT_340464</name>
</gene>
<dbReference type="EMBL" id="MCGR01000002">
    <property type="protein sequence ID" value="ORY91580.1"/>
    <property type="molecule type" value="Genomic_DNA"/>
</dbReference>